<evidence type="ECO:0000259" key="3">
    <source>
        <dbReference type="Pfam" id="PF13154"/>
    </source>
</evidence>
<dbReference type="InterPro" id="IPR001668">
    <property type="entry name" value="Mob_Pre"/>
</dbReference>
<dbReference type="Pfam" id="PF01076">
    <property type="entry name" value="Mob_Pre"/>
    <property type="match status" value="1"/>
</dbReference>
<evidence type="ECO:0000313" key="5">
    <source>
        <dbReference type="Proteomes" id="UP001576780"/>
    </source>
</evidence>
<dbReference type="EMBL" id="JBHFNT010000200">
    <property type="protein sequence ID" value="MFB2837181.1"/>
    <property type="molecule type" value="Genomic_DNA"/>
</dbReference>
<comment type="similarity">
    <text evidence="1">Belongs to the plasmid mobilization pre family.</text>
</comment>
<dbReference type="Gene3D" id="3.30.930.30">
    <property type="match status" value="1"/>
</dbReference>
<comment type="caution">
    <text evidence="4">The sequence shown here is derived from an EMBL/GenBank/DDBJ whole genome shotgun (WGS) entry which is preliminary data.</text>
</comment>
<evidence type="ECO:0000313" key="4">
    <source>
        <dbReference type="EMBL" id="MFB2837181.1"/>
    </source>
</evidence>
<accession>A0ABV4WR43</accession>
<organism evidence="4 5">
    <name type="scientific">Floridaenema evergladense BLCC-F167</name>
    <dbReference type="NCBI Taxonomy" id="3153639"/>
    <lineage>
        <taxon>Bacteria</taxon>
        <taxon>Bacillati</taxon>
        <taxon>Cyanobacteriota</taxon>
        <taxon>Cyanophyceae</taxon>
        <taxon>Oscillatoriophycideae</taxon>
        <taxon>Aerosakkonematales</taxon>
        <taxon>Aerosakkonemataceae</taxon>
        <taxon>Floridanema</taxon>
        <taxon>Floridanema evergladense</taxon>
    </lineage>
</organism>
<feature type="region of interest" description="Disordered" evidence="2">
    <location>
        <begin position="242"/>
        <end position="262"/>
    </location>
</feature>
<dbReference type="Pfam" id="PF13154">
    <property type="entry name" value="DUF3991"/>
    <property type="match status" value="1"/>
</dbReference>
<sequence>MTFGILQIQKIKSWANLVSSSSHTSRDRETLNANPDVKNIRLIGNSDDPPLDTLVRSKIGNQTIRSNAVLAVEILLGASPDYFRPDGSAAPGSYDKERLERWKLASVNWLSSEYGDRIVRAELHLDEITPHIHAYLVPIDEQGKLNCRALFGNRYQLSSLQDSYAAALSPLGIERGIKGSHATYTKIKEYYWYVNQESPELHCFRSLPSPLPTESTIGYKQRVEQLLQPSVDVIDSQLSDRTLSKKQKRDAEQKAKASERERQKLEQRLKELVAQNQLLQAQTDQLRDLSLLDVAYELGLDCAGSEYIWHGHGYQFNITESQFSDLTGSKRGNNALDLVMQVNQCELEAAQVWLADRFGVQGMLQAITHYAREQAQQIIAIEPTPSFVLPESVETEWTAVQNYLTRERQLPQNLVNALHQSGLVYADGFGHAVFVMRELQGQVNGAIVWGTDGQCLVPGSKRSAGWFWVGLNGSESSSIQRVALTSSPMRTLELLASEYSSNSDTIYMAVDSDRSLPINFLSTVPQVVVADDNNPDHQQWQQAIMQLLPQATRIRSKTKTTVQKRNSLELN</sequence>
<protein>
    <submittedName>
        <fullName evidence="4">MobV family relaxase</fullName>
    </submittedName>
</protein>
<dbReference type="NCBIfam" id="NF041497">
    <property type="entry name" value="MobV"/>
    <property type="match status" value="1"/>
</dbReference>
<dbReference type="InterPro" id="IPR025054">
    <property type="entry name" value="DUF3991"/>
</dbReference>
<name>A0ABV4WR43_9CYAN</name>
<feature type="compositionally biased region" description="Basic and acidic residues" evidence="2">
    <location>
        <begin position="249"/>
        <end position="262"/>
    </location>
</feature>
<dbReference type="RefSeq" id="WP_413279536.1">
    <property type="nucleotide sequence ID" value="NZ_JBHFNT010000200.1"/>
</dbReference>
<feature type="domain" description="DUF3991" evidence="3">
    <location>
        <begin position="402"/>
        <end position="460"/>
    </location>
</feature>
<dbReference type="Proteomes" id="UP001576780">
    <property type="component" value="Unassembled WGS sequence"/>
</dbReference>
<reference evidence="4 5" key="1">
    <citation type="submission" date="2024-09" db="EMBL/GenBank/DDBJ databases">
        <title>Floridaenema gen nov. (Aerosakkonemataceae, Aerosakkonematales ord. nov., Cyanobacteria) from benthic tropical and subtropical fresh waters, with the description of four new species.</title>
        <authorList>
            <person name="Moretto J.A."/>
            <person name="Berthold D.E."/>
            <person name="Lefler F.W."/>
            <person name="Huang I.-S."/>
            <person name="Laughinghouse H. IV."/>
        </authorList>
    </citation>
    <scope>NUCLEOTIDE SEQUENCE [LARGE SCALE GENOMIC DNA]</scope>
    <source>
        <strain evidence="4 5">BLCC-F167</strain>
    </source>
</reference>
<gene>
    <name evidence="4" type="primary">mobV</name>
    <name evidence="4" type="ORF">ACE1CA_21865</name>
</gene>
<dbReference type="CDD" id="cd17242">
    <property type="entry name" value="MobM_relaxase"/>
    <property type="match status" value="1"/>
</dbReference>
<proteinExistence type="inferred from homology"/>
<evidence type="ECO:0000256" key="1">
    <source>
        <dbReference type="ARBA" id="ARBA00010657"/>
    </source>
</evidence>
<evidence type="ECO:0000256" key="2">
    <source>
        <dbReference type="SAM" id="MobiDB-lite"/>
    </source>
</evidence>
<keyword evidence="5" id="KW-1185">Reference proteome</keyword>